<reference evidence="2 3" key="1">
    <citation type="journal article" date="2021" name="Nat. Commun.">
        <title>Genetic determinants of endophytism in the Arabidopsis root mycobiome.</title>
        <authorList>
            <person name="Mesny F."/>
            <person name="Miyauchi S."/>
            <person name="Thiergart T."/>
            <person name="Pickel B."/>
            <person name="Atanasova L."/>
            <person name="Karlsson M."/>
            <person name="Huettel B."/>
            <person name="Barry K.W."/>
            <person name="Haridas S."/>
            <person name="Chen C."/>
            <person name="Bauer D."/>
            <person name="Andreopoulos W."/>
            <person name="Pangilinan J."/>
            <person name="LaButti K."/>
            <person name="Riley R."/>
            <person name="Lipzen A."/>
            <person name="Clum A."/>
            <person name="Drula E."/>
            <person name="Henrissat B."/>
            <person name="Kohler A."/>
            <person name="Grigoriev I.V."/>
            <person name="Martin F.M."/>
            <person name="Hacquard S."/>
        </authorList>
    </citation>
    <scope>NUCLEOTIDE SEQUENCE [LARGE SCALE GENOMIC DNA]</scope>
    <source>
        <strain evidence="2 3">MPI-CAGE-CH-0241</strain>
    </source>
</reference>
<dbReference type="EMBL" id="JAGPYM010000020">
    <property type="protein sequence ID" value="KAH6884436.1"/>
    <property type="molecule type" value="Genomic_DNA"/>
</dbReference>
<comment type="caution">
    <text evidence="2">The sequence shown here is derived from an EMBL/GenBank/DDBJ whole genome shotgun (WGS) entry which is preliminary data.</text>
</comment>
<evidence type="ECO:0000256" key="1">
    <source>
        <dbReference type="SAM" id="MobiDB-lite"/>
    </source>
</evidence>
<feature type="region of interest" description="Disordered" evidence="1">
    <location>
        <begin position="1"/>
        <end position="41"/>
    </location>
</feature>
<keyword evidence="3" id="KW-1185">Reference proteome</keyword>
<feature type="compositionally biased region" description="Basic residues" evidence="1">
    <location>
        <begin position="1"/>
        <end position="10"/>
    </location>
</feature>
<evidence type="ECO:0000313" key="2">
    <source>
        <dbReference type="EMBL" id="KAH6884436.1"/>
    </source>
</evidence>
<accession>A0A9P8VY56</accession>
<protein>
    <submittedName>
        <fullName evidence="2">Uncharacterized protein</fullName>
    </submittedName>
</protein>
<proteinExistence type="predicted"/>
<evidence type="ECO:0000313" key="3">
    <source>
        <dbReference type="Proteomes" id="UP000777438"/>
    </source>
</evidence>
<organism evidence="2 3">
    <name type="scientific">Thelonectria olida</name>
    <dbReference type="NCBI Taxonomy" id="1576542"/>
    <lineage>
        <taxon>Eukaryota</taxon>
        <taxon>Fungi</taxon>
        <taxon>Dikarya</taxon>
        <taxon>Ascomycota</taxon>
        <taxon>Pezizomycotina</taxon>
        <taxon>Sordariomycetes</taxon>
        <taxon>Hypocreomycetidae</taxon>
        <taxon>Hypocreales</taxon>
        <taxon>Nectriaceae</taxon>
        <taxon>Thelonectria</taxon>
    </lineage>
</organism>
<dbReference type="AlphaFoldDB" id="A0A9P8VY56"/>
<dbReference type="OrthoDB" id="5101662at2759"/>
<name>A0A9P8VY56_9HYPO</name>
<sequence length="341" mass="38975">MTSRGRRGLKRLPPMDPSLQTRPVPRTRQFSVRSYGPGADPDIRQKAVSYTELDALTGYEPLPSWPGNAAPRDELLRHYKLELEFSHREAMREFLEDVQSEGEAAWQYRDGPADLTWGVCVFITSYTKEALQKLDAALYKIIKAVRRDFLRQVDSHSEAYALEVVKRFKLDVILDKDILEDASDDRIREEFNAHVRHLNLWPLGEEDEHSESYQRRNPKGLNRPLGPDPRFAFCFALDEAKILELSEVEFPAEAGGDKQALIGVTVKAIDRLWNYPSWPNGEHCHVGKGVETTYATGADQCPIGKIGFIYREVEEREMGKLYPMSEYDPGCTNWWPSAGRS</sequence>
<gene>
    <name evidence="2" type="ORF">B0T10DRAFT_493192</name>
</gene>
<dbReference type="Proteomes" id="UP000777438">
    <property type="component" value="Unassembled WGS sequence"/>
</dbReference>